<evidence type="ECO:0000256" key="7">
    <source>
        <dbReference type="SAM" id="Phobius"/>
    </source>
</evidence>
<evidence type="ECO:0000256" key="5">
    <source>
        <dbReference type="ARBA" id="ARBA00022989"/>
    </source>
</evidence>
<organism evidence="8 9">
    <name type="scientific">Desulfonema limicola</name>
    <dbReference type="NCBI Taxonomy" id="45656"/>
    <lineage>
        <taxon>Bacteria</taxon>
        <taxon>Pseudomonadati</taxon>
        <taxon>Thermodesulfobacteriota</taxon>
        <taxon>Desulfobacteria</taxon>
        <taxon>Desulfobacterales</taxon>
        <taxon>Desulfococcaceae</taxon>
        <taxon>Desulfonema</taxon>
    </lineage>
</organism>
<feature type="transmembrane region" description="Helical" evidence="7">
    <location>
        <begin position="360"/>
        <end position="377"/>
    </location>
</feature>
<feature type="transmembrane region" description="Helical" evidence="7">
    <location>
        <begin position="145"/>
        <end position="165"/>
    </location>
</feature>
<feature type="transmembrane region" description="Helical" evidence="7">
    <location>
        <begin position="383"/>
        <end position="405"/>
    </location>
</feature>
<comment type="similarity">
    <text evidence="2">Belongs to the polysaccharide synthase family.</text>
</comment>
<proteinExistence type="inferred from homology"/>
<dbReference type="InterPro" id="IPR050833">
    <property type="entry name" value="Poly_Biosynth_Transport"/>
</dbReference>
<gene>
    <name evidence="8" type="ORF">dnl_56550</name>
</gene>
<evidence type="ECO:0000256" key="2">
    <source>
        <dbReference type="ARBA" id="ARBA00007430"/>
    </source>
</evidence>
<dbReference type="Proteomes" id="UP000663720">
    <property type="component" value="Chromosome"/>
</dbReference>
<dbReference type="EMBL" id="CP061799">
    <property type="protein sequence ID" value="QTA83259.1"/>
    <property type="molecule type" value="Genomic_DNA"/>
</dbReference>
<sequence>MHKDIKKQTISGVRWTVISTIFTTAIQFVQLIILTRLLGPKIYGIMAMLMVSVGLAQIFAEMGLSSAIIQRKDPTKDELSTIYWINVIAGLVIFILICLFSPIIAKFFNTEEITFLLPVASVSFVILSFGIQCQTLLQKELNFDIIAKISITSNFLAMLIAILLAWKEYGIWSLVLGSVSNSLFQTGFLIYSGWKRNILPNFHFKWSDTRGYLSFGFFRIGAMSSNYLNSRVDQLVIGSLIGLTELGYYNIAFRLTIEPIQKINPILTNVAFPVFSKIQDDNIRLKRAFFKMIKLLMSVNAPVLIGLAVVSPSLIPLIIGEQWIPAIPLVQILSFYTLIRSIGNAGGSLIIAKGKANWTLYWNLILILIIPAVIYYAGFNGNIIHICFALVVLQFILFLCHYIFFIKRLIGSCFFEYLKILSCPIFTALLMCLIILICSQYIIAMPLIFKLTIQIFTGVITYMTLSWYLQRELFVEFDTIFPFHFKRWKDLTQKVKIK</sequence>
<dbReference type="Pfam" id="PF13440">
    <property type="entry name" value="Polysacc_synt_3"/>
    <property type="match status" value="1"/>
</dbReference>
<dbReference type="GO" id="GO:0005886">
    <property type="term" value="C:plasma membrane"/>
    <property type="evidence" value="ECO:0007669"/>
    <property type="project" value="UniProtKB-SubCell"/>
</dbReference>
<keyword evidence="4 7" id="KW-0812">Transmembrane</keyword>
<name>A0A975BDN3_9BACT</name>
<feature type="transmembrane region" description="Helical" evidence="7">
    <location>
        <begin position="12"/>
        <end position="33"/>
    </location>
</feature>
<feature type="transmembrane region" description="Helical" evidence="7">
    <location>
        <begin position="295"/>
        <end position="317"/>
    </location>
</feature>
<keyword evidence="5 7" id="KW-1133">Transmembrane helix</keyword>
<comment type="subcellular location">
    <subcellularLocation>
        <location evidence="1">Cell membrane</location>
        <topology evidence="1">Multi-pass membrane protein</topology>
    </subcellularLocation>
</comment>
<feature type="transmembrane region" description="Helical" evidence="7">
    <location>
        <begin position="115"/>
        <end position="133"/>
    </location>
</feature>
<feature type="transmembrane region" description="Helical" evidence="7">
    <location>
        <begin position="45"/>
        <end position="69"/>
    </location>
</feature>
<dbReference type="AlphaFoldDB" id="A0A975BDN3"/>
<feature type="transmembrane region" description="Helical" evidence="7">
    <location>
        <begin position="448"/>
        <end position="469"/>
    </location>
</feature>
<accession>A0A975BDN3</accession>
<evidence type="ECO:0000256" key="3">
    <source>
        <dbReference type="ARBA" id="ARBA00022475"/>
    </source>
</evidence>
<evidence type="ECO:0000256" key="1">
    <source>
        <dbReference type="ARBA" id="ARBA00004651"/>
    </source>
</evidence>
<evidence type="ECO:0000313" key="8">
    <source>
        <dbReference type="EMBL" id="QTA83259.1"/>
    </source>
</evidence>
<feature type="transmembrane region" description="Helical" evidence="7">
    <location>
        <begin position="323"/>
        <end position="339"/>
    </location>
</feature>
<keyword evidence="9" id="KW-1185">Reference proteome</keyword>
<feature type="transmembrane region" description="Helical" evidence="7">
    <location>
        <begin position="81"/>
        <end position="103"/>
    </location>
</feature>
<dbReference type="PANTHER" id="PTHR30250:SF10">
    <property type="entry name" value="LIPOPOLYSACCHARIDE BIOSYNTHESIS PROTEIN WZXC"/>
    <property type="match status" value="1"/>
</dbReference>
<keyword evidence="3" id="KW-1003">Cell membrane</keyword>
<dbReference type="PANTHER" id="PTHR30250">
    <property type="entry name" value="PST FAMILY PREDICTED COLANIC ACID TRANSPORTER"/>
    <property type="match status" value="1"/>
</dbReference>
<protein>
    <submittedName>
        <fullName evidence="8">Polysaccharide biosynthesis protein domain-containing protein</fullName>
    </submittedName>
</protein>
<feature type="transmembrane region" description="Helical" evidence="7">
    <location>
        <begin position="171"/>
        <end position="191"/>
    </location>
</feature>
<keyword evidence="6 7" id="KW-0472">Membrane</keyword>
<evidence type="ECO:0000256" key="6">
    <source>
        <dbReference type="ARBA" id="ARBA00023136"/>
    </source>
</evidence>
<evidence type="ECO:0000256" key="4">
    <source>
        <dbReference type="ARBA" id="ARBA00022692"/>
    </source>
</evidence>
<dbReference type="CDD" id="cd13127">
    <property type="entry name" value="MATE_tuaB_like"/>
    <property type="match status" value="1"/>
</dbReference>
<evidence type="ECO:0000313" key="9">
    <source>
        <dbReference type="Proteomes" id="UP000663720"/>
    </source>
</evidence>
<reference evidence="8" key="1">
    <citation type="journal article" date="2021" name="Microb. Physiol.">
        <title>Proteogenomic Insights into the Physiology of Marine, Sulfate-Reducing, Filamentous Desulfonema limicola and Desulfonema magnum.</title>
        <authorList>
            <person name="Schnaars V."/>
            <person name="Wohlbrand L."/>
            <person name="Scheve S."/>
            <person name="Hinrichs C."/>
            <person name="Reinhardt R."/>
            <person name="Rabus R."/>
        </authorList>
    </citation>
    <scope>NUCLEOTIDE SEQUENCE</scope>
    <source>
        <strain evidence="8">5ac10</strain>
    </source>
</reference>
<dbReference type="NCBIfam" id="NF007773">
    <property type="entry name" value="PRK10459.1"/>
    <property type="match status" value="1"/>
</dbReference>
<feature type="transmembrane region" description="Helical" evidence="7">
    <location>
        <begin position="417"/>
        <end position="442"/>
    </location>
</feature>
<dbReference type="RefSeq" id="WP_207689068.1">
    <property type="nucleotide sequence ID" value="NZ_CP061799.1"/>
</dbReference>
<dbReference type="KEGG" id="dli:dnl_56550"/>